<dbReference type="InterPro" id="IPR020013">
    <property type="entry name" value="Flagellar_FlgE/F/G"/>
</dbReference>
<evidence type="ECO:0000313" key="10">
    <source>
        <dbReference type="EMBL" id="ABM56349.1"/>
    </source>
</evidence>
<dbReference type="InterPro" id="IPR001444">
    <property type="entry name" value="Flag_bb_rod_N"/>
</dbReference>
<evidence type="ECO:0000259" key="8">
    <source>
        <dbReference type="Pfam" id="PF06429"/>
    </source>
</evidence>
<dbReference type="Pfam" id="PF22692">
    <property type="entry name" value="LlgE_F_G_D1"/>
    <property type="match status" value="1"/>
</dbReference>
<evidence type="ECO:0000256" key="5">
    <source>
        <dbReference type="ARBA" id="ARBA00040228"/>
    </source>
</evidence>
<feature type="domain" description="Flagellar basal-body/hook protein C-terminal" evidence="8">
    <location>
        <begin position="197"/>
        <end position="241"/>
    </location>
</feature>
<dbReference type="PANTHER" id="PTHR30435:SF18">
    <property type="entry name" value="FLAGELLAR BASAL-BODY ROD PROTEIN FLGF"/>
    <property type="match status" value="1"/>
</dbReference>
<dbReference type="NCBIfam" id="TIGR02490">
    <property type="entry name" value="flgF"/>
    <property type="match status" value="1"/>
</dbReference>
<sequence length="246" mass="25215">MDHIIYTTMTGAGAAAYRQAVLANNLANISTGGFRAQLSTFRSVPLQGDGAKTRVFALEATSGYDDSAGPVQHTGRNLDALAAGRAWFAVQGPDGTEAYTRAGSFELSPTGQLLTPGGLPVLSDAGTPIDMPPGADITLGADGSISAKVAGQPAQTVGRLKLATPGAEDPLQRGGDGLFRTASGEPLPSDADARMLAGALEGSNVNPVECMVGMIAAARQFEQQMQLLQTAQTNDKSASRLLGVND</sequence>
<dbReference type="InterPro" id="IPR010930">
    <property type="entry name" value="Flg_bb/hook_C_dom"/>
</dbReference>
<dbReference type="NCBIfam" id="TIGR03506">
    <property type="entry name" value="FlgEFG_subfam"/>
    <property type="match status" value="1"/>
</dbReference>
<dbReference type="Proteomes" id="UP000000374">
    <property type="component" value="Chromosome"/>
</dbReference>
<name>A1WFE2_VEREI</name>
<dbReference type="AlphaFoldDB" id="A1WFE2"/>
<dbReference type="PROSITE" id="PS00588">
    <property type="entry name" value="FLAGELLA_BB_ROD"/>
    <property type="match status" value="1"/>
</dbReference>
<dbReference type="Pfam" id="PF00460">
    <property type="entry name" value="Flg_bb_rod"/>
    <property type="match status" value="1"/>
</dbReference>
<dbReference type="Pfam" id="PF06429">
    <property type="entry name" value="Flg_bbr_C"/>
    <property type="match status" value="1"/>
</dbReference>
<evidence type="ECO:0000259" key="9">
    <source>
        <dbReference type="Pfam" id="PF22692"/>
    </source>
</evidence>
<evidence type="ECO:0000256" key="2">
    <source>
        <dbReference type="ARBA" id="ARBA00009677"/>
    </source>
</evidence>
<dbReference type="OrthoDB" id="9804559at2"/>
<dbReference type="STRING" id="391735.Veis_0565"/>
<dbReference type="InterPro" id="IPR012836">
    <property type="entry name" value="FlgF"/>
</dbReference>
<dbReference type="GeneID" id="76459268"/>
<keyword evidence="10" id="KW-0969">Cilium</keyword>
<evidence type="ECO:0000256" key="4">
    <source>
        <dbReference type="ARBA" id="ARBA00038560"/>
    </source>
</evidence>
<proteinExistence type="inferred from homology"/>
<feature type="domain" description="Flagellar hook protein FlgE/F/G-like D1" evidence="9">
    <location>
        <begin position="84"/>
        <end position="147"/>
    </location>
</feature>
<evidence type="ECO:0000259" key="7">
    <source>
        <dbReference type="Pfam" id="PF00460"/>
    </source>
</evidence>
<comment type="subunit">
    <text evidence="4 6">The basal body constitutes a major portion of the flagellar organelle and consists of five rings (E,L,P,S, and M) mounted on a central rod. The rod consists of about 26 subunits of FlgG in the distal portion, and FlgB, FlgC and FlgF are thought to build up the proximal portion of the rod with about 6 subunits each.</text>
</comment>
<dbReference type="InterPro" id="IPR019776">
    <property type="entry name" value="Flagellar_basal_body_rod_CS"/>
</dbReference>
<dbReference type="PANTHER" id="PTHR30435">
    <property type="entry name" value="FLAGELLAR PROTEIN"/>
    <property type="match status" value="1"/>
</dbReference>
<organism evidence="10 11">
    <name type="scientific">Verminephrobacter eiseniae (strain EF01-2)</name>
    <dbReference type="NCBI Taxonomy" id="391735"/>
    <lineage>
        <taxon>Bacteria</taxon>
        <taxon>Pseudomonadati</taxon>
        <taxon>Pseudomonadota</taxon>
        <taxon>Betaproteobacteria</taxon>
        <taxon>Burkholderiales</taxon>
        <taxon>Comamonadaceae</taxon>
        <taxon>Verminephrobacter</taxon>
    </lineage>
</organism>
<dbReference type="eggNOG" id="COG4787">
    <property type="taxonomic scope" value="Bacteria"/>
</dbReference>
<evidence type="ECO:0000256" key="1">
    <source>
        <dbReference type="ARBA" id="ARBA00004117"/>
    </source>
</evidence>
<dbReference type="NCBIfam" id="NF009280">
    <property type="entry name" value="PRK12640.1"/>
    <property type="match status" value="1"/>
</dbReference>
<dbReference type="SUPFAM" id="SSF117143">
    <property type="entry name" value="Flagellar hook protein flgE"/>
    <property type="match status" value="1"/>
</dbReference>
<protein>
    <recommendedName>
        <fullName evidence="5 6">Flagellar basal-body rod protein FlgF</fullName>
    </recommendedName>
</protein>
<dbReference type="GO" id="GO:0030694">
    <property type="term" value="C:bacterial-type flagellum basal body, rod"/>
    <property type="evidence" value="ECO:0007669"/>
    <property type="project" value="UniProtKB-UniRule"/>
</dbReference>
<comment type="subcellular location">
    <subcellularLocation>
        <location evidence="1 6">Bacterial flagellum basal body</location>
    </subcellularLocation>
</comment>
<keyword evidence="10" id="KW-0966">Cell projection</keyword>
<evidence type="ECO:0000256" key="6">
    <source>
        <dbReference type="RuleBase" id="RU362116"/>
    </source>
</evidence>
<dbReference type="GO" id="GO:0071978">
    <property type="term" value="P:bacterial-type flagellum-dependent swarming motility"/>
    <property type="evidence" value="ECO:0007669"/>
    <property type="project" value="TreeGrafter"/>
</dbReference>
<dbReference type="RefSeq" id="WP_011808363.1">
    <property type="nucleotide sequence ID" value="NC_008786.1"/>
</dbReference>
<accession>A1WFE2</accession>
<dbReference type="KEGG" id="vei:Veis_0565"/>
<evidence type="ECO:0000313" key="11">
    <source>
        <dbReference type="Proteomes" id="UP000000374"/>
    </source>
</evidence>
<comment type="similarity">
    <text evidence="2 6">Belongs to the flagella basal body rod proteins family.</text>
</comment>
<evidence type="ECO:0000256" key="3">
    <source>
        <dbReference type="ARBA" id="ARBA00023143"/>
    </source>
</evidence>
<keyword evidence="10" id="KW-0282">Flagellum</keyword>
<dbReference type="EMBL" id="CP000542">
    <property type="protein sequence ID" value="ABM56349.1"/>
    <property type="molecule type" value="Genomic_DNA"/>
</dbReference>
<keyword evidence="11" id="KW-1185">Reference proteome</keyword>
<dbReference type="InterPro" id="IPR037925">
    <property type="entry name" value="FlgE/F/G-like"/>
</dbReference>
<reference evidence="11" key="1">
    <citation type="submission" date="2006-12" db="EMBL/GenBank/DDBJ databases">
        <title>Complete sequence of chromosome 1 of Verminephrobacter eiseniae EF01-2.</title>
        <authorList>
            <person name="Copeland A."/>
            <person name="Lucas S."/>
            <person name="Lapidus A."/>
            <person name="Barry K."/>
            <person name="Detter J.C."/>
            <person name="Glavina del Rio T."/>
            <person name="Dalin E."/>
            <person name="Tice H."/>
            <person name="Pitluck S."/>
            <person name="Chertkov O."/>
            <person name="Brettin T."/>
            <person name="Bruce D."/>
            <person name="Han C."/>
            <person name="Tapia R."/>
            <person name="Gilna P."/>
            <person name="Schmutz J."/>
            <person name="Larimer F."/>
            <person name="Land M."/>
            <person name="Hauser L."/>
            <person name="Kyrpides N."/>
            <person name="Kim E."/>
            <person name="Stahl D."/>
            <person name="Richardson P."/>
        </authorList>
    </citation>
    <scope>NUCLEOTIDE SEQUENCE [LARGE SCALE GENOMIC DNA]</scope>
    <source>
        <strain evidence="11">EF01-2</strain>
    </source>
</reference>
<keyword evidence="3 6" id="KW-0975">Bacterial flagellum</keyword>
<dbReference type="HOGENOM" id="CLU_013687_1_0_4"/>
<gene>
    <name evidence="10" type="ordered locus">Veis_0565</name>
</gene>
<feature type="domain" description="Flagellar basal body rod protein N-terminal" evidence="7">
    <location>
        <begin position="5"/>
        <end position="35"/>
    </location>
</feature>
<dbReference type="InterPro" id="IPR053967">
    <property type="entry name" value="LlgE_F_G-like_D1"/>
</dbReference>